<reference evidence="1 2" key="1">
    <citation type="journal article" date="2019" name="Commun. Biol.">
        <title>The bagworm genome reveals a unique fibroin gene that provides high tensile strength.</title>
        <authorList>
            <person name="Kono N."/>
            <person name="Nakamura H."/>
            <person name="Ohtoshi R."/>
            <person name="Tomita M."/>
            <person name="Numata K."/>
            <person name="Arakawa K."/>
        </authorList>
    </citation>
    <scope>NUCLEOTIDE SEQUENCE [LARGE SCALE GENOMIC DNA]</scope>
</reference>
<organism evidence="1 2">
    <name type="scientific">Eumeta variegata</name>
    <name type="common">Bagworm moth</name>
    <name type="synonym">Eumeta japonica</name>
    <dbReference type="NCBI Taxonomy" id="151549"/>
    <lineage>
        <taxon>Eukaryota</taxon>
        <taxon>Metazoa</taxon>
        <taxon>Ecdysozoa</taxon>
        <taxon>Arthropoda</taxon>
        <taxon>Hexapoda</taxon>
        <taxon>Insecta</taxon>
        <taxon>Pterygota</taxon>
        <taxon>Neoptera</taxon>
        <taxon>Endopterygota</taxon>
        <taxon>Lepidoptera</taxon>
        <taxon>Glossata</taxon>
        <taxon>Ditrysia</taxon>
        <taxon>Tineoidea</taxon>
        <taxon>Psychidae</taxon>
        <taxon>Oiketicinae</taxon>
        <taxon>Eumeta</taxon>
    </lineage>
</organism>
<evidence type="ECO:0000313" key="1">
    <source>
        <dbReference type="EMBL" id="GBP15706.1"/>
    </source>
</evidence>
<gene>
    <name evidence="1" type="ORF">EVAR_101134_1</name>
</gene>
<comment type="caution">
    <text evidence="1">The sequence shown here is derived from an EMBL/GenBank/DDBJ whole genome shotgun (WGS) entry which is preliminary data.</text>
</comment>
<dbReference type="EMBL" id="BGZK01005851">
    <property type="protein sequence ID" value="GBP15706.1"/>
    <property type="molecule type" value="Genomic_DNA"/>
</dbReference>
<keyword evidence="2" id="KW-1185">Reference proteome</keyword>
<accession>A0A4C1TP13</accession>
<dbReference type="Proteomes" id="UP000299102">
    <property type="component" value="Unassembled WGS sequence"/>
</dbReference>
<protein>
    <submittedName>
        <fullName evidence="1">Uncharacterized protein</fullName>
    </submittedName>
</protein>
<proteinExistence type="predicted"/>
<name>A0A4C1TP13_EUMVA</name>
<sequence length="48" mass="5434">QDVHPEADQVVVSCNTLAFCLRVIRRRGKGCPGEQIFRRLALRALPED</sequence>
<dbReference type="AlphaFoldDB" id="A0A4C1TP13"/>
<feature type="non-terminal residue" evidence="1">
    <location>
        <position position="1"/>
    </location>
</feature>
<evidence type="ECO:0000313" key="2">
    <source>
        <dbReference type="Proteomes" id="UP000299102"/>
    </source>
</evidence>